<keyword evidence="2" id="KW-0614">Plasmid</keyword>
<evidence type="ECO:0000313" key="3">
    <source>
        <dbReference type="Proteomes" id="UP000192932"/>
    </source>
</evidence>
<keyword evidence="1" id="KW-0812">Transmembrane</keyword>
<proteinExistence type="predicted"/>
<organism evidence="2 3">
    <name type="scientific">Bacillus mycoides</name>
    <dbReference type="NCBI Taxonomy" id="1405"/>
    <lineage>
        <taxon>Bacteria</taxon>
        <taxon>Bacillati</taxon>
        <taxon>Bacillota</taxon>
        <taxon>Bacilli</taxon>
        <taxon>Bacillales</taxon>
        <taxon>Bacillaceae</taxon>
        <taxon>Bacillus</taxon>
        <taxon>Bacillus cereus group</taxon>
    </lineage>
</organism>
<evidence type="ECO:0000313" key="2">
    <source>
        <dbReference type="EMBL" id="ARJ25714.1"/>
    </source>
</evidence>
<protein>
    <submittedName>
        <fullName evidence="2">Uncharacterized protein</fullName>
    </submittedName>
</protein>
<dbReference type="RefSeq" id="WP_016099749.1">
    <property type="nucleotide sequence ID" value="NZ_CP020746.1"/>
</dbReference>
<name>A0A1W6AIQ1_BACMY</name>
<feature type="transmembrane region" description="Helical" evidence="1">
    <location>
        <begin position="48"/>
        <end position="77"/>
    </location>
</feature>
<geneLocation type="plasmid" evidence="2 3">
    <name>unnamed3</name>
</geneLocation>
<keyword evidence="1" id="KW-0472">Membrane</keyword>
<reference evidence="2 3" key="1">
    <citation type="submission" date="2017-04" db="EMBL/GenBank/DDBJ databases">
        <title>The Characteristic of a Fine Plant Growth-Promoting Rhizobacteria Bacillus mycoides Gnyt1 and its Whole Genome Sequencing Analysis.</title>
        <authorList>
            <person name="Li J.H."/>
            <person name="Yao T."/>
        </authorList>
    </citation>
    <scope>NUCLEOTIDE SEQUENCE [LARGE SCALE GENOMIC DNA]</scope>
    <source>
        <strain evidence="2 3">Gnyt1</strain>
        <plasmid evidence="3">Plasmid unnamed3</plasmid>
    </source>
</reference>
<gene>
    <name evidence="2" type="ORF">B7492_32255</name>
</gene>
<dbReference type="Proteomes" id="UP000192932">
    <property type="component" value="Plasmid unnamed3"/>
</dbReference>
<sequence>MKIVTAKSSKKNRYNRLLAEEDLYSMLEEMGNTKAMIDKFQKRRLLQSFVMCIFGLLLGLFLSSWCYLIAIGLPIFLYRSKYTHVTKVYSAFKFERHLNFSKFTRLLIPYLKEAGESVSLYQVFRKILNRMEKPVDKNSLAKLMSEMTDKPDDIQPFTDYAMRSSGSDMSINFMQTVYDFQQNSSDTNVINELGQIASAELQRAIDEIIAFKLRRFNFFPTKMVMSSFILVVGFAAAVLVYHLSSINLS</sequence>
<accession>A0A1W6AIQ1</accession>
<keyword evidence="1" id="KW-1133">Transmembrane helix</keyword>
<dbReference type="EMBL" id="CP020746">
    <property type="protein sequence ID" value="ARJ25714.1"/>
    <property type="molecule type" value="Genomic_DNA"/>
</dbReference>
<dbReference type="AlphaFoldDB" id="A0A1W6AIQ1"/>
<evidence type="ECO:0000256" key="1">
    <source>
        <dbReference type="SAM" id="Phobius"/>
    </source>
</evidence>
<feature type="transmembrane region" description="Helical" evidence="1">
    <location>
        <begin position="223"/>
        <end position="243"/>
    </location>
</feature>